<proteinExistence type="predicted"/>
<dbReference type="RefSeq" id="XP_058981051.1">
    <property type="nucleotide sequence ID" value="XM_059125068.1"/>
</dbReference>
<feature type="region of interest" description="Disordered" evidence="1">
    <location>
        <begin position="1"/>
        <end position="145"/>
    </location>
</feature>
<name>A0ABM3V5J0_MUSDO</name>
<accession>A0ABM3V5J0</accession>
<feature type="compositionally biased region" description="Basic residues" evidence="1">
    <location>
        <begin position="85"/>
        <end position="95"/>
    </location>
</feature>
<protein>
    <submittedName>
        <fullName evidence="3">Uncharacterized protein LOC131803639</fullName>
    </submittedName>
</protein>
<keyword evidence="2" id="KW-1185">Reference proteome</keyword>
<evidence type="ECO:0000256" key="1">
    <source>
        <dbReference type="SAM" id="MobiDB-lite"/>
    </source>
</evidence>
<dbReference type="Proteomes" id="UP001652621">
    <property type="component" value="Unplaced"/>
</dbReference>
<reference evidence="3" key="1">
    <citation type="submission" date="2025-08" db="UniProtKB">
        <authorList>
            <consortium name="RefSeq"/>
        </authorList>
    </citation>
    <scope>IDENTIFICATION</scope>
    <source>
        <strain evidence="3">Aabys</strain>
        <tissue evidence="3">Whole body</tissue>
    </source>
</reference>
<gene>
    <name evidence="3" type="primary">LOC131803639</name>
</gene>
<feature type="compositionally biased region" description="Basic and acidic residues" evidence="1">
    <location>
        <begin position="122"/>
        <end position="133"/>
    </location>
</feature>
<sequence length="145" mass="15349">MEREGAATSVEPKETNPSSRPTMKRGRSTEEPHPEAKKPSKGNSSSPPAVGDKPSEECGSPVVGITAPAVAPPTEAQAASTDTKTKKRRTRRTKKMEREGAATSVEPKETNPSSRPTMKRGRSTEEPHPEAKKPSKGNSSPPPAG</sequence>
<evidence type="ECO:0000313" key="2">
    <source>
        <dbReference type="Proteomes" id="UP001652621"/>
    </source>
</evidence>
<dbReference type="GeneID" id="131803639"/>
<feature type="compositionally biased region" description="Basic and acidic residues" evidence="1">
    <location>
        <begin position="27"/>
        <end position="38"/>
    </location>
</feature>
<evidence type="ECO:0000313" key="3">
    <source>
        <dbReference type="RefSeq" id="XP_058981051.1"/>
    </source>
</evidence>
<organism evidence="2 3">
    <name type="scientific">Musca domestica</name>
    <name type="common">House fly</name>
    <dbReference type="NCBI Taxonomy" id="7370"/>
    <lineage>
        <taxon>Eukaryota</taxon>
        <taxon>Metazoa</taxon>
        <taxon>Ecdysozoa</taxon>
        <taxon>Arthropoda</taxon>
        <taxon>Hexapoda</taxon>
        <taxon>Insecta</taxon>
        <taxon>Pterygota</taxon>
        <taxon>Neoptera</taxon>
        <taxon>Endopterygota</taxon>
        <taxon>Diptera</taxon>
        <taxon>Brachycera</taxon>
        <taxon>Muscomorpha</taxon>
        <taxon>Muscoidea</taxon>
        <taxon>Muscidae</taxon>
        <taxon>Musca</taxon>
    </lineage>
</organism>